<name>A0A6P2CF76_9NOCA</name>
<dbReference type="GO" id="GO:0016407">
    <property type="term" value="F:acetyltransferase activity"/>
    <property type="evidence" value="ECO:0007669"/>
    <property type="project" value="InterPro"/>
</dbReference>
<proteinExistence type="inferred from homology"/>
<protein>
    <submittedName>
        <fullName evidence="3">Arylamine N-acetyltransferase</fullName>
    </submittedName>
</protein>
<organism evidence="3 4">
    <name type="scientific">Rhodococcus rhodnii</name>
    <dbReference type="NCBI Taxonomy" id="38312"/>
    <lineage>
        <taxon>Bacteria</taxon>
        <taxon>Bacillati</taxon>
        <taxon>Actinomycetota</taxon>
        <taxon>Actinomycetes</taxon>
        <taxon>Mycobacteriales</taxon>
        <taxon>Nocardiaceae</taxon>
        <taxon>Rhodococcus</taxon>
    </lineage>
</organism>
<sequence length="272" mass="29873">MVSEIDLRSYLTRVGFPENEDPAADVATLDRLIALHADAIAFENLDPFLGVPNRIDLDAIVAKLVDGRRGGYCFEQNLLFAAVLERIGFTVTRLAARVLWGGASPDDPGARTHMLLAVDVAGQRRIADVGFGGMTPTASLPLTIGAVGATPLEPFRFTAGQGATYVLDALTGDAWRPVYMFDEQAHLPVDYEPINWYLSTWPQSRFVTTLTAARPTPTHRYALAGRRFTIHRPGRPLERRELASAHELRDVLEESFGIDTRALDLDAAFARA</sequence>
<reference evidence="3 4" key="1">
    <citation type="submission" date="2018-07" db="EMBL/GenBank/DDBJ databases">
        <title>Genome sequence of Rhodococcus rhodnii ATCC 35071 from Rhodnius prolixus.</title>
        <authorList>
            <person name="Patel V."/>
            <person name="Vogel K.J."/>
        </authorList>
    </citation>
    <scope>NUCLEOTIDE SEQUENCE [LARGE SCALE GENOMIC DNA]</scope>
    <source>
        <strain evidence="3 4">ATCC 35071</strain>
    </source>
</reference>
<comment type="caution">
    <text evidence="3">The sequence shown here is derived from an EMBL/GenBank/DDBJ whole genome shotgun (WGS) entry which is preliminary data.</text>
</comment>
<evidence type="ECO:0000313" key="4">
    <source>
        <dbReference type="Proteomes" id="UP000471120"/>
    </source>
</evidence>
<dbReference type="PANTHER" id="PTHR11786:SF0">
    <property type="entry name" value="ARYLAMINE N-ACETYLTRANSFERASE 4-RELATED"/>
    <property type="match status" value="1"/>
</dbReference>
<keyword evidence="3" id="KW-0808">Transferase</keyword>
<dbReference type="EMBL" id="QRCM01000001">
    <property type="protein sequence ID" value="TXG89876.1"/>
    <property type="molecule type" value="Genomic_DNA"/>
</dbReference>
<dbReference type="InterPro" id="IPR001447">
    <property type="entry name" value="Arylamine_N-AcTrfase"/>
</dbReference>
<dbReference type="InterPro" id="IPR038765">
    <property type="entry name" value="Papain-like_cys_pep_sf"/>
</dbReference>
<dbReference type="SUPFAM" id="SSF54001">
    <property type="entry name" value="Cysteine proteinases"/>
    <property type="match status" value="1"/>
</dbReference>
<comment type="similarity">
    <text evidence="1 2">Belongs to the arylamine N-acetyltransferase family.</text>
</comment>
<dbReference type="AlphaFoldDB" id="A0A6P2CF76"/>
<dbReference type="PRINTS" id="PR01543">
    <property type="entry name" value="ANATRNSFRASE"/>
</dbReference>
<gene>
    <name evidence="3" type="ORF">DW322_06195</name>
</gene>
<accession>A0A6P2CF76</accession>
<dbReference type="PANTHER" id="PTHR11786">
    <property type="entry name" value="N-HYDROXYARYLAMINE O-ACETYLTRANSFERASE"/>
    <property type="match status" value="1"/>
</dbReference>
<evidence type="ECO:0000256" key="1">
    <source>
        <dbReference type="ARBA" id="ARBA00006547"/>
    </source>
</evidence>
<dbReference type="Pfam" id="PF00797">
    <property type="entry name" value="Acetyltransf_2"/>
    <property type="match status" value="1"/>
</dbReference>
<dbReference type="Gene3D" id="3.30.2140.10">
    <property type="entry name" value="Arylamine N-acetyltransferase"/>
    <property type="match status" value="1"/>
</dbReference>
<evidence type="ECO:0000256" key="2">
    <source>
        <dbReference type="RuleBase" id="RU003452"/>
    </source>
</evidence>
<dbReference type="Gene3D" id="2.40.128.150">
    <property type="entry name" value="Cysteine proteinases"/>
    <property type="match status" value="1"/>
</dbReference>
<evidence type="ECO:0000313" key="3">
    <source>
        <dbReference type="EMBL" id="TXG89876.1"/>
    </source>
</evidence>
<dbReference type="Proteomes" id="UP000471120">
    <property type="component" value="Unassembled WGS sequence"/>
</dbReference>